<gene>
    <name evidence="1" type="ORF">MOX91_08170</name>
</gene>
<evidence type="ECO:0000313" key="2">
    <source>
        <dbReference type="Proteomes" id="UP001275932"/>
    </source>
</evidence>
<proteinExistence type="predicted"/>
<evidence type="ECO:0000313" key="1">
    <source>
        <dbReference type="EMBL" id="MDX8416147.1"/>
    </source>
</evidence>
<accession>A0ABU4WHW1</accession>
<comment type="caution">
    <text evidence="1">The sequence shown here is derived from an EMBL/GenBank/DDBJ whole genome shotgun (WGS) entry which is preliminary data.</text>
</comment>
<dbReference type="Proteomes" id="UP001275932">
    <property type="component" value="Unassembled WGS sequence"/>
</dbReference>
<dbReference type="PROSITE" id="PS51257">
    <property type="entry name" value="PROKAR_LIPOPROTEIN"/>
    <property type="match status" value="1"/>
</dbReference>
<evidence type="ECO:0008006" key="3">
    <source>
        <dbReference type="Google" id="ProtNLM"/>
    </source>
</evidence>
<organism evidence="1 2">
    <name type="scientific">Intestinicryptomonas porci</name>
    <dbReference type="NCBI Taxonomy" id="2926320"/>
    <lineage>
        <taxon>Bacteria</taxon>
        <taxon>Pseudomonadati</taxon>
        <taxon>Verrucomicrobiota</taxon>
        <taxon>Opitutia</taxon>
        <taxon>Opitutales</taxon>
        <taxon>Intestinicryptomonaceae</taxon>
        <taxon>Intestinicryptomonas</taxon>
    </lineage>
</organism>
<keyword evidence="2" id="KW-1185">Reference proteome</keyword>
<protein>
    <recommendedName>
        <fullName evidence="3">Lipoprotein</fullName>
    </recommendedName>
</protein>
<sequence>MKIFNFIGICFLLCACTGSIPEYKPVSHTAGKTEFAHAYVGFKADKDKLKDALLKALAQRGWLVEGNAQGGVIAKRVHSDRTAKAFIVINDGEFVIDTAGSTIENKTPYIPETDLNYLLASVKENLE</sequence>
<dbReference type="RefSeq" id="WP_370397600.1">
    <property type="nucleotide sequence ID" value="NZ_JALBUT010000009.1"/>
</dbReference>
<name>A0ABU4WHW1_9BACT</name>
<reference evidence="1 2" key="1">
    <citation type="submission" date="2022-03" db="EMBL/GenBank/DDBJ databases">
        <title>Novel taxa within the pig intestine.</title>
        <authorList>
            <person name="Wylensek D."/>
            <person name="Bishof K."/>
            <person name="Afrizal A."/>
            <person name="Clavel T."/>
        </authorList>
    </citation>
    <scope>NUCLEOTIDE SEQUENCE [LARGE SCALE GENOMIC DNA]</scope>
    <source>
        <strain evidence="1 2">CLA-KB-P66</strain>
    </source>
</reference>
<dbReference type="EMBL" id="JALBUT010000009">
    <property type="protein sequence ID" value="MDX8416147.1"/>
    <property type="molecule type" value="Genomic_DNA"/>
</dbReference>